<protein>
    <recommendedName>
        <fullName evidence="4">D-isomer specific 2-hydroxyacid dehydrogenase catalytic domain-containing protein</fullName>
    </recommendedName>
</protein>
<dbReference type="Pfam" id="PF00389">
    <property type="entry name" value="2-Hacid_dh"/>
    <property type="match status" value="1"/>
</dbReference>
<keyword evidence="3" id="KW-0520">NAD</keyword>
<name>A0A9Q8Q9D5_9HYPO</name>
<dbReference type="GeneID" id="72064742"/>
<proteinExistence type="inferred from homology"/>
<evidence type="ECO:0000256" key="1">
    <source>
        <dbReference type="ARBA" id="ARBA00005854"/>
    </source>
</evidence>
<dbReference type="GO" id="GO:0051287">
    <property type="term" value="F:NAD binding"/>
    <property type="evidence" value="ECO:0007669"/>
    <property type="project" value="InterPro"/>
</dbReference>
<keyword evidence="2" id="KW-0560">Oxidoreductase</keyword>
<dbReference type="RefSeq" id="XP_047839825.1">
    <property type="nucleotide sequence ID" value="XM_047983853.1"/>
</dbReference>
<dbReference type="InterPro" id="IPR050418">
    <property type="entry name" value="D-iso_2-hydroxyacid_DH_PdxB"/>
</dbReference>
<dbReference type="SUPFAM" id="SSF52283">
    <property type="entry name" value="Formate/glycerate dehydrogenase catalytic domain-like"/>
    <property type="match status" value="1"/>
</dbReference>
<evidence type="ECO:0000259" key="4">
    <source>
        <dbReference type="Pfam" id="PF00389"/>
    </source>
</evidence>
<evidence type="ECO:0000313" key="6">
    <source>
        <dbReference type="Proteomes" id="UP000829364"/>
    </source>
</evidence>
<sequence length="194" mass="21464">MICILDPYHGAAMAVLQSELGVELVFSNIRERRNGGTLPTESLVQTETRIIVKNLKAVSRLQVVKQGVGVDNIDLDAAYDRGVAVYNTPSLKLEAVAELTLALALFLSRRVTELDRRTRSCEQVVRSNALGHELVAVNSRGRRHEQRWARRCMEKWIGACETTIVGYDPAAPAVGIWILAGHSPQPPVIHKAIY</sequence>
<dbReference type="EMBL" id="CP086355">
    <property type="protein sequence ID" value="UNI16344.1"/>
    <property type="molecule type" value="Genomic_DNA"/>
</dbReference>
<organism evidence="5 6">
    <name type="scientific">Purpureocillium takamizusanense</name>
    <dbReference type="NCBI Taxonomy" id="2060973"/>
    <lineage>
        <taxon>Eukaryota</taxon>
        <taxon>Fungi</taxon>
        <taxon>Dikarya</taxon>
        <taxon>Ascomycota</taxon>
        <taxon>Pezizomycotina</taxon>
        <taxon>Sordariomycetes</taxon>
        <taxon>Hypocreomycetidae</taxon>
        <taxon>Hypocreales</taxon>
        <taxon>Ophiocordycipitaceae</taxon>
        <taxon>Purpureocillium</taxon>
    </lineage>
</organism>
<comment type="similarity">
    <text evidence="1">Belongs to the D-isomer specific 2-hydroxyacid dehydrogenase family.</text>
</comment>
<dbReference type="PANTHER" id="PTHR43761:SF1">
    <property type="entry name" value="D-ISOMER SPECIFIC 2-HYDROXYACID DEHYDROGENASE CATALYTIC DOMAIN-CONTAINING PROTEIN-RELATED"/>
    <property type="match status" value="1"/>
</dbReference>
<accession>A0A9Q8Q9D5</accession>
<gene>
    <name evidence="5" type="ORF">JDV02_002782</name>
</gene>
<dbReference type="Gene3D" id="3.40.50.720">
    <property type="entry name" value="NAD(P)-binding Rossmann-like Domain"/>
    <property type="match status" value="2"/>
</dbReference>
<evidence type="ECO:0000256" key="2">
    <source>
        <dbReference type="ARBA" id="ARBA00023002"/>
    </source>
</evidence>
<dbReference type="InterPro" id="IPR006139">
    <property type="entry name" value="D-isomer_2_OHA_DH_cat_dom"/>
</dbReference>
<dbReference type="Proteomes" id="UP000829364">
    <property type="component" value="Chromosome 2"/>
</dbReference>
<dbReference type="GO" id="GO:0016616">
    <property type="term" value="F:oxidoreductase activity, acting on the CH-OH group of donors, NAD or NADP as acceptor"/>
    <property type="evidence" value="ECO:0007669"/>
    <property type="project" value="InterPro"/>
</dbReference>
<evidence type="ECO:0000256" key="3">
    <source>
        <dbReference type="ARBA" id="ARBA00023027"/>
    </source>
</evidence>
<feature type="domain" description="D-isomer specific 2-hydroxyacid dehydrogenase catalytic" evidence="4">
    <location>
        <begin position="47"/>
        <end position="129"/>
    </location>
</feature>
<dbReference type="AlphaFoldDB" id="A0A9Q8Q9D5"/>
<reference evidence="5" key="1">
    <citation type="submission" date="2021-11" db="EMBL/GenBank/DDBJ databases">
        <title>Purpureocillium_takamizusanense_genome.</title>
        <authorList>
            <person name="Nguyen N.-H."/>
        </authorList>
    </citation>
    <scope>NUCLEOTIDE SEQUENCE</scope>
    <source>
        <strain evidence="5">PT3</strain>
    </source>
</reference>
<dbReference type="OrthoDB" id="5149078at2759"/>
<evidence type="ECO:0000313" key="5">
    <source>
        <dbReference type="EMBL" id="UNI16344.1"/>
    </source>
</evidence>
<dbReference type="PANTHER" id="PTHR43761">
    <property type="entry name" value="D-ISOMER SPECIFIC 2-HYDROXYACID DEHYDROGENASE FAMILY PROTEIN (AFU_ORTHOLOGUE AFUA_1G13630)"/>
    <property type="match status" value="1"/>
</dbReference>
<keyword evidence="6" id="KW-1185">Reference proteome</keyword>
<dbReference type="KEGG" id="ptkz:JDV02_002782"/>